<evidence type="ECO:0000256" key="3">
    <source>
        <dbReference type="ARBA" id="ARBA00022475"/>
    </source>
</evidence>
<dbReference type="GO" id="GO:0055085">
    <property type="term" value="P:transmembrane transport"/>
    <property type="evidence" value="ECO:0007669"/>
    <property type="project" value="InterPro"/>
</dbReference>
<dbReference type="AlphaFoldDB" id="A0A6N3E2V4"/>
<comment type="subcellular location">
    <subcellularLocation>
        <location evidence="1 7">Cell membrane</location>
        <topology evidence="1 7">Multi-pass membrane protein</topology>
    </subcellularLocation>
</comment>
<comment type="similarity">
    <text evidence="7">Belongs to the binding-protein-dependent transport system permease family.</text>
</comment>
<evidence type="ECO:0000256" key="2">
    <source>
        <dbReference type="ARBA" id="ARBA00022448"/>
    </source>
</evidence>
<keyword evidence="4 7" id="KW-0812">Transmembrane</keyword>
<dbReference type="Gene3D" id="1.10.3720.10">
    <property type="entry name" value="MetI-like"/>
    <property type="match status" value="1"/>
</dbReference>
<evidence type="ECO:0000259" key="8">
    <source>
        <dbReference type="PROSITE" id="PS50928"/>
    </source>
</evidence>
<feature type="transmembrane region" description="Helical" evidence="7">
    <location>
        <begin position="260"/>
        <end position="280"/>
    </location>
</feature>
<reference evidence="9" key="1">
    <citation type="submission" date="2019-11" db="EMBL/GenBank/DDBJ databases">
        <authorList>
            <person name="Feng L."/>
        </authorList>
    </citation>
    <scope>NUCLEOTIDE SEQUENCE</scope>
    <source>
        <strain evidence="9">RgnavusLFYP19</strain>
    </source>
</reference>
<dbReference type="InterPro" id="IPR035906">
    <property type="entry name" value="MetI-like_sf"/>
</dbReference>
<evidence type="ECO:0000256" key="6">
    <source>
        <dbReference type="ARBA" id="ARBA00023136"/>
    </source>
</evidence>
<sequence>MKTKKRKVIGWSFVIPASIMIVIFNFVPMIQSFILSLKRGSGTNMTFIGLSNYKRMFQDKIFKMTLSNTFIYLILEVAIMLVMAMFLASLLNDKRLKGKWFFRLAIFLPCTTSLVSYSIIFRSLFSVDGFINTILTNLHLIASPINWLGNTWTARIVIVLALLWRWTGYNMIFFLAALQNIDSSVYEAAVVDGANAFQKFTRITIPMLRPTILLTAIMSTNGTLQLFDESMNITNGGPANTSMTISHYIYNLSFAGNPNFGYASAISYVVFILVAILAFIQMKVGDEK</sequence>
<evidence type="ECO:0000256" key="4">
    <source>
        <dbReference type="ARBA" id="ARBA00022692"/>
    </source>
</evidence>
<evidence type="ECO:0000256" key="5">
    <source>
        <dbReference type="ARBA" id="ARBA00022989"/>
    </source>
</evidence>
<dbReference type="InterPro" id="IPR000515">
    <property type="entry name" value="MetI-like"/>
</dbReference>
<dbReference type="PANTHER" id="PTHR30193">
    <property type="entry name" value="ABC TRANSPORTER PERMEASE PROTEIN"/>
    <property type="match status" value="1"/>
</dbReference>
<proteinExistence type="inferred from homology"/>
<dbReference type="PROSITE" id="PS50928">
    <property type="entry name" value="ABC_TM1"/>
    <property type="match status" value="1"/>
</dbReference>
<dbReference type="InterPro" id="IPR051393">
    <property type="entry name" value="ABC_transporter_permease"/>
</dbReference>
<dbReference type="EMBL" id="CACRUK010000027">
    <property type="protein sequence ID" value="VYU34038.1"/>
    <property type="molecule type" value="Genomic_DNA"/>
</dbReference>
<feature type="transmembrane region" description="Helical" evidence="7">
    <location>
        <begin position="100"/>
        <end position="125"/>
    </location>
</feature>
<dbReference type="PANTHER" id="PTHR30193:SF37">
    <property type="entry name" value="INNER MEMBRANE ABC TRANSPORTER PERMEASE PROTEIN YCJO"/>
    <property type="match status" value="1"/>
</dbReference>
<evidence type="ECO:0000256" key="1">
    <source>
        <dbReference type="ARBA" id="ARBA00004651"/>
    </source>
</evidence>
<keyword evidence="2 7" id="KW-0813">Transport</keyword>
<keyword evidence="3" id="KW-1003">Cell membrane</keyword>
<dbReference type="CDD" id="cd06261">
    <property type="entry name" value="TM_PBP2"/>
    <property type="match status" value="1"/>
</dbReference>
<feature type="transmembrane region" description="Helical" evidence="7">
    <location>
        <begin position="70"/>
        <end position="88"/>
    </location>
</feature>
<gene>
    <name evidence="9" type="primary">lacF_2</name>
    <name evidence="9" type="ORF">RGLFYP19_01945</name>
</gene>
<evidence type="ECO:0000256" key="7">
    <source>
        <dbReference type="RuleBase" id="RU363032"/>
    </source>
</evidence>
<name>A0A6N3E2V4_MEDGN</name>
<keyword evidence="5 7" id="KW-1133">Transmembrane helix</keyword>
<dbReference type="SUPFAM" id="SSF161098">
    <property type="entry name" value="MetI-like"/>
    <property type="match status" value="1"/>
</dbReference>
<dbReference type="GO" id="GO:0005886">
    <property type="term" value="C:plasma membrane"/>
    <property type="evidence" value="ECO:0007669"/>
    <property type="project" value="UniProtKB-SubCell"/>
</dbReference>
<protein>
    <submittedName>
        <fullName evidence="9">Lactose transport system permease protein LacF</fullName>
    </submittedName>
</protein>
<organism evidence="9">
    <name type="scientific">Mediterraneibacter gnavus</name>
    <name type="common">Ruminococcus gnavus</name>
    <dbReference type="NCBI Taxonomy" id="33038"/>
    <lineage>
        <taxon>Bacteria</taxon>
        <taxon>Bacillati</taxon>
        <taxon>Bacillota</taxon>
        <taxon>Clostridia</taxon>
        <taxon>Lachnospirales</taxon>
        <taxon>Lachnospiraceae</taxon>
        <taxon>Mediterraneibacter</taxon>
    </lineage>
</organism>
<keyword evidence="6 7" id="KW-0472">Membrane</keyword>
<feature type="transmembrane region" description="Helical" evidence="7">
    <location>
        <begin position="12"/>
        <end position="35"/>
    </location>
</feature>
<feature type="domain" description="ABC transmembrane type-1" evidence="8">
    <location>
        <begin position="66"/>
        <end position="281"/>
    </location>
</feature>
<dbReference type="Pfam" id="PF00528">
    <property type="entry name" value="BPD_transp_1"/>
    <property type="match status" value="1"/>
</dbReference>
<evidence type="ECO:0000313" key="9">
    <source>
        <dbReference type="EMBL" id="VYU34038.1"/>
    </source>
</evidence>
<accession>A0A6N3E2V4</accession>